<evidence type="ECO:0000256" key="2">
    <source>
        <dbReference type="ARBA" id="ARBA00022692"/>
    </source>
</evidence>
<accession>A0A1X6YCR7</accession>
<dbReference type="InterPro" id="IPR004254">
    <property type="entry name" value="AdipoR/HlyIII-related"/>
</dbReference>
<feature type="transmembrane region" description="Helical" evidence="5">
    <location>
        <begin position="24"/>
        <end position="48"/>
    </location>
</feature>
<keyword evidence="2 5" id="KW-0812">Transmembrane</keyword>
<keyword evidence="4 5" id="KW-0472">Membrane</keyword>
<dbReference type="OrthoDB" id="9813689at2"/>
<gene>
    <name evidence="6" type="ORF">ROJ8625_00554</name>
</gene>
<keyword evidence="3 5" id="KW-1133">Transmembrane helix</keyword>
<feature type="transmembrane region" description="Helical" evidence="5">
    <location>
        <begin position="198"/>
        <end position="219"/>
    </location>
</feature>
<feature type="transmembrane region" description="Helical" evidence="5">
    <location>
        <begin position="55"/>
        <end position="75"/>
    </location>
</feature>
<proteinExistence type="predicted"/>
<feature type="transmembrane region" description="Helical" evidence="5">
    <location>
        <begin position="106"/>
        <end position="127"/>
    </location>
</feature>
<comment type="subcellular location">
    <subcellularLocation>
        <location evidence="1">Membrane</location>
        <topology evidence="1">Multi-pass membrane protein</topology>
    </subcellularLocation>
</comment>
<evidence type="ECO:0000256" key="5">
    <source>
        <dbReference type="SAM" id="Phobius"/>
    </source>
</evidence>
<evidence type="ECO:0000256" key="1">
    <source>
        <dbReference type="ARBA" id="ARBA00004141"/>
    </source>
</evidence>
<feature type="transmembrane region" description="Helical" evidence="5">
    <location>
        <begin position="163"/>
        <end position="186"/>
    </location>
</feature>
<dbReference type="RefSeq" id="WP_085790297.1">
    <property type="nucleotide sequence ID" value="NZ_FWFK01000001.1"/>
</dbReference>
<organism evidence="6 7">
    <name type="scientific">Roseivivax jejudonensis</name>
    <dbReference type="NCBI Taxonomy" id="1529041"/>
    <lineage>
        <taxon>Bacteria</taxon>
        <taxon>Pseudomonadati</taxon>
        <taxon>Pseudomonadota</taxon>
        <taxon>Alphaproteobacteria</taxon>
        <taxon>Rhodobacterales</taxon>
        <taxon>Roseobacteraceae</taxon>
        <taxon>Roseivivax</taxon>
    </lineage>
</organism>
<dbReference type="GO" id="GO:0016020">
    <property type="term" value="C:membrane"/>
    <property type="evidence" value="ECO:0007669"/>
    <property type="project" value="UniProtKB-SubCell"/>
</dbReference>
<evidence type="ECO:0000313" key="7">
    <source>
        <dbReference type="Proteomes" id="UP000193570"/>
    </source>
</evidence>
<dbReference type="Pfam" id="PF03006">
    <property type="entry name" value="HlyIII"/>
    <property type="match status" value="1"/>
</dbReference>
<dbReference type="EMBL" id="FWFK01000001">
    <property type="protein sequence ID" value="SLN17473.1"/>
    <property type="molecule type" value="Genomic_DNA"/>
</dbReference>
<dbReference type="Proteomes" id="UP000193570">
    <property type="component" value="Unassembled WGS sequence"/>
</dbReference>
<sequence length="225" mass="23784">MTETRPIPQSTPRAYSRAEEASDVVVHLAGLILALGAVPVLITLTAVWRGDAAGIAGVSVYGATLILMLLCSLLYNHVGRPRWTGLLRRLDHSAIHFKIAGTYTPFALLSGAGSGLLTVLWTAAAGATAMTFLLRDRNAVLGIAICLAMGWAVLLGGHDLLAVLPWSVIALMVAGGVIYSAGTLFLMAERMRFHNTIWHGFVVAASIVFFVAIFLVAALPPVPVS</sequence>
<protein>
    <submittedName>
        <fullName evidence="6">Hemolysin-III related</fullName>
    </submittedName>
</protein>
<name>A0A1X6YCR7_9RHOB</name>
<feature type="transmembrane region" description="Helical" evidence="5">
    <location>
        <begin position="139"/>
        <end position="157"/>
    </location>
</feature>
<keyword evidence="7" id="KW-1185">Reference proteome</keyword>
<evidence type="ECO:0000313" key="6">
    <source>
        <dbReference type="EMBL" id="SLN17473.1"/>
    </source>
</evidence>
<dbReference type="AlphaFoldDB" id="A0A1X6YCR7"/>
<reference evidence="6 7" key="1">
    <citation type="submission" date="2017-03" db="EMBL/GenBank/DDBJ databases">
        <authorList>
            <person name="Afonso C.L."/>
            <person name="Miller P.J."/>
            <person name="Scott M.A."/>
            <person name="Spackman E."/>
            <person name="Goraichik I."/>
            <person name="Dimitrov K.M."/>
            <person name="Suarez D.L."/>
            <person name="Swayne D.E."/>
        </authorList>
    </citation>
    <scope>NUCLEOTIDE SEQUENCE [LARGE SCALE GENOMIC DNA]</scope>
    <source>
        <strain evidence="6 7">CECT 8625</strain>
    </source>
</reference>
<evidence type="ECO:0000256" key="3">
    <source>
        <dbReference type="ARBA" id="ARBA00022989"/>
    </source>
</evidence>
<evidence type="ECO:0000256" key="4">
    <source>
        <dbReference type="ARBA" id="ARBA00023136"/>
    </source>
</evidence>